<dbReference type="InterPro" id="IPR001375">
    <property type="entry name" value="Peptidase_S9_cat"/>
</dbReference>
<dbReference type="InterPro" id="IPR011042">
    <property type="entry name" value="6-blade_b-propeller_TolB-like"/>
</dbReference>
<dbReference type="Pfam" id="PF00326">
    <property type="entry name" value="Peptidase_S9"/>
    <property type="match status" value="1"/>
</dbReference>
<feature type="domain" description="Peptidase S9 prolyl oligopeptidase catalytic" evidence="1">
    <location>
        <begin position="426"/>
        <end position="632"/>
    </location>
</feature>
<dbReference type="PANTHER" id="PTHR43056:SF5">
    <property type="entry name" value="PEPTIDASE S9 PROLYL OLIGOPEPTIDASE CATALYTIC DOMAIN-CONTAINING PROTEIN"/>
    <property type="match status" value="1"/>
</dbReference>
<dbReference type="EMBL" id="JBHLUD010000004">
    <property type="protein sequence ID" value="MFC0543088.1"/>
    <property type="molecule type" value="Genomic_DNA"/>
</dbReference>
<dbReference type="Proteomes" id="UP001589810">
    <property type="component" value="Unassembled WGS sequence"/>
</dbReference>
<dbReference type="InterPro" id="IPR050585">
    <property type="entry name" value="Xaa-Pro_dipeptidyl-ppase/CocE"/>
</dbReference>
<name>A0ABV6MRZ8_9PSEU</name>
<accession>A0ABV6MRZ8</accession>
<gene>
    <name evidence="2" type="ORF">ACFFH7_16430</name>
</gene>
<dbReference type="Gene3D" id="3.40.50.1820">
    <property type="entry name" value="alpha/beta hydrolase"/>
    <property type="match status" value="1"/>
</dbReference>
<evidence type="ECO:0000259" key="1">
    <source>
        <dbReference type="Pfam" id="PF00326"/>
    </source>
</evidence>
<reference evidence="2 3" key="1">
    <citation type="submission" date="2024-09" db="EMBL/GenBank/DDBJ databases">
        <authorList>
            <person name="Sun Q."/>
            <person name="Mori K."/>
        </authorList>
    </citation>
    <scope>NUCLEOTIDE SEQUENCE [LARGE SCALE GENOMIC DNA]</scope>
    <source>
        <strain evidence="2 3">TBRC 1432</strain>
    </source>
</reference>
<evidence type="ECO:0000313" key="2">
    <source>
        <dbReference type="EMBL" id="MFC0543088.1"/>
    </source>
</evidence>
<dbReference type="SUPFAM" id="SSF82171">
    <property type="entry name" value="DPP6 N-terminal domain-like"/>
    <property type="match status" value="1"/>
</dbReference>
<organism evidence="2 3">
    <name type="scientific">Kutzneria chonburiensis</name>
    <dbReference type="NCBI Taxonomy" id="1483604"/>
    <lineage>
        <taxon>Bacteria</taxon>
        <taxon>Bacillati</taxon>
        <taxon>Actinomycetota</taxon>
        <taxon>Actinomycetes</taxon>
        <taxon>Pseudonocardiales</taxon>
        <taxon>Pseudonocardiaceae</taxon>
        <taxon>Kutzneria</taxon>
    </lineage>
</organism>
<protein>
    <submittedName>
        <fullName evidence="2">Prolyl oligopeptidase family serine peptidase</fullName>
    </submittedName>
</protein>
<dbReference type="SUPFAM" id="SSF53474">
    <property type="entry name" value="alpha/beta-Hydrolases"/>
    <property type="match status" value="1"/>
</dbReference>
<evidence type="ECO:0000313" key="3">
    <source>
        <dbReference type="Proteomes" id="UP001589810"/>
    </source>
</evidence>
<sequence>MVKIASYGTWVSPLAAQDVAAAGGSVQWVDLRDGETWWAESRPDEGGRVALMRSGGPGEQPRQVLDAPWNARNRVHEYGGRPWAFVGDKIVFTHWVDQRVYAVDPADTAAPSPISPEPAREHCDRYADLRSSPDGTEVWCVRETQVSDASVDVRRDLVALPLDGSQQVRVLAASHHFMSAPQAAPDGRHVAWLGWNHPAMPWDGTELCVAELTEDGKIGDHRVLAGGPAESVCQLRWESPDSLLVLTDPRGWWNLHRVTLDGTATNLAPCEEELGGPLWRLGGSWFAPLGNGRHVIVRGTALAVLDERSGTVTDVETDLPVWHGQIAAENGVVVGIAAGPHTEGVVARLDLATGDLVELTAGPALPLDETYLPTPQERIFTSPDGERIPAFVYPPTNPDFAAPEGERPPYLIHVHGGPTGSVSGTLSLNFAYFTSRGIGVVAVNYGGSTGYGRKFRERLRGQWGVVDVQDCAAVALALADEGSADRARLAIRGGSAGGYTTAAAMTMPSPFACGNAMFPAINMVAFASGETHDFESRYLDGLIGPLATSRELYLERSPSERPDKLTGPILLLQGLEDEVCPPAHTEAFARAIDGLGIRHAYIGFPGEQHGFRRAETIKAALEAELSFYGQVLEFEPADVPRLALHT</sequence>
<dbReference type="InterPro" id="IPR029058">
    <property type="entry name" value="AB_hydrolase_fold"/>
</dbReference>
<proteinExistence type="predicted"/>
<dbReference type="Gene3D" id="2.120.10.30">
    <property type="entry name" value="TolB, C-terminal domain"/>
    <property type="match status" value="1"/>
</dbReference>
<dbReference type="RefSeq" id="WP_273941487.1">
    <property type="nucleotide sequence ID" value="NZ_CP097263.1"/>
</dbReference>
<comment type="caution">
    <text evidence="2">The sequence shown here is derived from an EMBL/GenBank/DDBJ whole genome shotgun (WGS) entry which is preliminary data.</text>
</comment>
<keyword evidence="3" id="KW-1185">Reference proteome</keyword>
<dbReference type="PANTHER" id="PTHR43056">
    <property type="entry name" value="PEPTIDASE S9 PROLYL OLIGOPEPTIDASE"/>
    <property type="match status" value="1"/>
</dbReference>